<evidence type="ECO:0000313" key="2">
    <source>
        <dbReference type="Proteomes" id="UP000001861"/>
    </source>
</evidence>
<dbReference type="VEuPathDB" id="FungiDB:CC1G_08489"/>
<accession>A8NM46</accession>
<dbReference type="InParanoid" id="A8NM46"/>
<dbReference type="KEGG" id="cci:CC1G_08489"/>
<evidence type="ECO:0000313" key="1">
    <source>
        <dbReference type="EMBL" id="EAU87018.2"/>
    </source>
</evidence>
<dbReference type="OMA" id="HELDICM"/>
<dbReference type="GeneID" id="6011362"/>
<organism evidence="1 2">
    <name type="scientific">Coprinopsis cinerea (strain Okayama-7 / 130 / ATCC MYA-4618 / FGSC 9003)</name>
    <name type="common">Inky cap fungus</name>
    <name type="synonym">Hormographiella aspergillata</name>
    <dbReference type="NCBI Taxonomy" id="240176"/>
    <lineage>
        <taxon>Eukaryota</taxon>
        <taxon>Fungi</taxon>
        <taxon>Dikarya</taxon>
        <taxon>Basidiomycota</taxon>
        <taxon>Agaricomycotina</taxon>
        <taxon>Agaricomycetes</taxon>
        <taxon>Agaricomycetidae</taxon>
        <taxon>Agaricales</taxon>
        <taxon>Agaricineae</taxon>
        <taxon>Psathyrellaceae</taxon>
        <taxon>Coprinopsis</taxon>
    </lineage>
</organism>
<dbReference type="OrthoDB" id="2997904at2759"/>
<dbReference type="STRING" id="240176.A8NM46"/>
<gene>
    <name evidence="1" type="ORF">CC1G_08489</name>
</gene>
<reference evidence="1 2" key="1">
    <citation type="journal article" date="2010" name="Proc. Natl. Acad. Sci. U.S.A.">
        <title>Insights into evolution of multicellular fungi from the assembled chromosomes of the mushroom Coprinopsis cinerea (Coprinus cinereus).</title>
        <authorList>
            <person name="Stajich J.E."/>
            <person name="Wilke S.K."/>
            <person name="Ahren D."/>
            <person name="Au C.H."/>
            <person name="Birren B.W."/>
            <person name="Borodovsky M."/>
            <person name="Burns C."/>
            <person name="Canback B."/>
            <person name="Casselton L.A."/>
            <person name="Cheng C.K."/>
            <person name="Deng J."/>
            <person name="Dietrich F.S."/>
            <person name="Fargo D.C."/>
            <person name="Farman M.L."/>
            <person name="Gathman A.C."/>
            <person name="Goldberg J."/>
            <person name="Guigo R."/>
            <person name="Hoegger P.J."/>
            <person name="Hooker J.B."/>
            <person name="Huggins A."/>
            <person name="James T.Y."/>
            <person name="Kamada T."/>
            <person name="Kilaru S."/>
            <person name="Kodira C."/>
            <person name="Kues U."/>
            <person name="Kupfer D."/>
            <person name="Kwan H.S."/>
            <person name="Lomsadze A."/>
            <person name="Li W."/>
            <person name="Lilly W.W."/>
            <person name="Ma L.J."/>
            <person name="Mackey A.J."/>
            <person name="Manning G."/>
            <person name="Martin F."/>
            <person name="Muraguchi H."/>
            <person name="Natvig D.O."/>
            <person name="Palmerini H."/>
            <person name="Ramesh M.A."/>
            <person name="Rehmeyer C.J."/>
            <person name="Roe B.A."/>
            <person name="Shenoy N."/>
            <person name="Stanke M."/>
            <person name="Ter-Hovhannisyan V."/>
            <person name="Tunlid A."/>
            <person name="Velagapudi R."/>
            <person name="Vision T.J."/>
            <person name="Zeng Q."/>
            <person name="Zolan M.E."/>
            <person name="Pukkila P.J."/>
        </authorList>
    </citation>
    <scope>NUCLEOTIDE SEQUENCE [LARGE SCALE GENOMIC DNA]</scope>
    <source>
        <strain evidence="2">Okayama-7 / 130 / ATCC MYA-4618 / FGSC 9003</strain>
    </source>
</reference>
<comment type="caution">
    <text evidence="1">The sequence shown here is derived from an EMBL/GenBank/DDBJ whole genome shotgun (WGS) entry which is preliminary data.</text>
</comment>
<dbReference type="AlphaFoldDB" id="A8NM46"/>
<dbReference type="RefSeq" id="XP_001834844.2">
    <property type="nucleotide sequence ID" value="XM_001834792.2"/>
</dbReference>
<protein>
    <submittedName>
        <fullName evidence="1">Uncharacterized protein</fullName>
    </submittedName>
</protein>
<dbReference type="EMBL" id="AACS02000012">
    <property type="protein sequence ID" value="EAU87018.2"/>
    <property type="molecule type" value="Genomic_DNA"/>
</dbReference>
<dbReference type="eggNOG" id="ENOG502RCBB">
    <property type="taxonomic scope" value="Eukaryota"/>
</dbReference>
<proteinExistence type="predicted"/>
<dbReference type="HOGENOM" id="CLU_028894_3_0_1"/>
<name>A8NM46_COPC7</name>
<keyword evidence="2" id="KW-1185">Reference proteome</keyword>
<dbReference type="Proteomes" id="UP000001861">
    <property type="component" value="Unassembled WGS sequence"/>
</dbReference>
<sequence length="638" mass="72107">MTAEAVSGFLKSRIRTRSFAKLSLVTRRRHSISSVYTFNVGQDFVEQARDYGQDLVLRMVNWGWMLAVGESTSLLLALCSRAISEGTEVLHSSLAICLRDPFSNPGASKGPNAPQCQQRAHSFAALSGSPTDVLSVLAQPVPARPATCTCTTGRETFNPRDGAFPLQLSGRYLSELVCACVHPVFRDRFLKLKYEHLGVTVSDKRTKRIWARIGQTPSIANVVKQVRLQPWLVQPWTPSPQSRTEVALTHVAAFFDPHYTKKQADHRLQKRLSKDIQRVQTMLFALSSVQSYQLEWDGKQEYHPQLFSAFLVPVLSHWRMHLRRLTLYLPFPFYGALAQIRLPELEYISVCFDTGRLDSNAVNVTLDAWLVFLHNLKDTLRALSIRSTAPSEGLDLGRLFRYMGTFPRLRSLSLNIPFDGGHLPTPIPFSRFLAKHSETLEHLALRTARPAMRETPTKPDSQNWIQSIMNSVQAPLRRLEALDIALRPLRAPLDPLRAFLRLHSTTIRALKLTDRILTPDQIQHSIIAPLTITSAASNAHSIGLKRLDVSVYVLSPYLLRMLASNIPQLNTLELRFPECNRNPGLFHSELRDSDVVMTQWALKRFIMPAGPNRLWIRSLGPVLEECIPAIESVEELRE</sequence>